<feature type="signal peptide" evidence="1">
    <location>
        <begin position="1"/>
        <end position="22"/>
    </location>
</feature>
<protein>
    <recommendedName>
        <fullName evidence="4">Lipoprotein</fullName>
    </recommendedName>
</protein>
<evidence type="ECO:0000313" key="3">
    <source>
        <dbReference type="Proteomes" id="UP000245263"/>
    </source>
</evidence>
<proteinExistence type="predicted"/>
<evidence type="ECO:0000313" key="2">
    <source>
        <dbReference type="EMBL" id="BDA78779.1"/>
    </source>
</evidence>
<organism evidence="2 3">
    <name type="scientific">Leptospira kobayashii</name>
    <dbReference type="NCBI Taxonomy" id="1917830"/>
    <lineage>
        <taxon>Bacteria</taxon>
        <taxon>Pseudomonadati</taxon>
        <taxon>Spirochaetota</taxon>
        <taxon>Spirochaetia</taxon>
        <taxon>Leptospirales</taxon>
        <taxon>Leptospiraceae</taxon>
        <taxon>Leptospira</taxon>
    </lineage>
</organism>
<dbReference type="Proteomes" id="UP000245263">
    <property type="component" value="Chromosome 1"/>
</dbReference>
<keyword evidence="3" id="KW-1185">Reference proteome</keyword>
<sequence length="321" mass="37407">MKSYLYLIFFINLSLLTHSLFSQTAAIQNEKGEFQMTVLLDGKNPIIKEYEIELAQEKEENKSEELRTLKTVKPGRIVLDVPNQFQYFRVRAVALLNIRGYWTEFHQIKRFPFSKNKQEVREVVVPQPITKPDLFFSLKSRNGQLEQYLAEPKLRLSSKDDTKSNQIFYRLQNSPWQSSENIVIDFPEDGNYELEYYSVDLVGNKEVSQFLQFTVDRTPPSTTARFSEINYVGNGQNYLPYRSELRLETYDAGSGTDSTLYRLVCDKSSPKDWIKYKSPIPLRDLGLEKCEEGVLEYYSQDQVGNPEIPNRILLNLKTESK</sequence>
<reference evidence="2 3" key="1">
    <citation type="submission" date="2021-08" db="EMBL/GenBank/DDBJ databases">
        <title>Complete genome sequence of Leptospira kobayashii strain E30.</title>
        <authorList>
            <person name="Nakao R."/>
            <person name="Nakamura S."/>
            <person name="Masuzawa T."/>
            <person name="Koizumi N."/>
        </authorList>
    </citation>
    <scope>NUCLEOTIDE SEQUENCE [LARGE SCALE GENOMIC DNA]</scope>
    <source>
        <strain evidence="2 3">E30</strain>
    </source>
</reference>
<dbReference type="EMBL" id="AP025028">
    <property type="protein sequence ID" value="BDA78779.1"/>
    <property type="molecule type" value="Genomic_DNA"/>
</dbReference>
<dbReference type="NCBIfam" id="NF047607">
    <property type="entry name" value="LBF_2017_Nterm"/>
    <property type="match status" value="1"/>
</dbReference>
<evidence type="ECO:0008006" key="4">
    <source>
        <dbReference type="Google" id="ProtNLM"/>
    </source>
</evidence>
<evidence type="ECO:0000256" key="1">
    <source>
        <dbReference type="SAM" id="SignalP"/>
    </source>
</evidence>
<gene>
    <name evidence="2" type="ORF">LPTSP3_g17090</name>
</gene>
<dbReference type="RefSeq" id="WP_109019748.1">
    <property type="nucleotide sequence ID" value="NZ_AP025028.1"/>
</dbReference>
<feature type="chain" id="PRO_5046098267" description="Lipoprotein" evidence="1">
    <location>
        <begin position="23"/>
        <end position="321"/>
    </location>
</feature>
<keyword evidence="1" id="KW-0732">Signal</keyword>
<dbReference type="InterPro" id="IPR058183">
    <property type="entry name" value="LBF_2017-like_N"/>
</dbReference>
<name>A0ABN6KFZ6_9LEPT</name>
<accession>A0ABN6KFZ6</accession>